<name>A0ABR3EZ32_9AGAR</name>
<evidence type="ECO:0000313" key="2">
    <source>
        <dbReference type="EMBL" id="KAL0568139.1"/>
    </source>
</evidence>
<reference evidence="2 3" key="1">
    <citation type="submission" date="2024-02" db="EMBL/GenBank/DDBJ databases">
        <title>A draft genome for the cacao thread blight pathogen Marasmius crinis-equi.</title>
        <authorList>
            <person name="Cohen S.P."/>
            <person name="Baruah I.K."/>
            <person name="Amoako-Attah I."/>
            <person name="Bukari Y."/>
            <person name="Meinhardt L.W."/>
            <person name="Bailey B.A."/>
        </authorList>
    </citation>
    <scope>NUCLEOTIDE SEQUENCE [LARGE SCALE GENOMIC DNA]</scope>
    <source>
        <strain evidence="2 3">GH-76</strain>
    </source>
</reference>
<evidence type="ECO:0000313" key="3">
    <source>
        <dbReference type="Proteomes" id="UP001465976"/>
    </source>
</evidence>
<accession>A0ABR3EZ32</accession>
<gene>
    <name evidence="2" type="ORF">V5O48_013852</name>
</gene>
<proteinExistence type="predicted"/>
<evidence type="ECO:0000256" key="1">
    <source>
        <dbReference type="SAM" id="Phobius"/>
    </source>
</evidence>
<dbReference type="Proteomes" id="UP001465976">
    <property type="component" value="Unassembled WGS sequence"/>
</dbReference>
<organism evidence="2 3">
    <name type="scientific">Marasmius crinis-equi</name>
    <dbReference type="NCBI Taxonomy" id="585013"/>
    <lineage>
        <taxon>Eukaryota</taxon>
        <taxon>Fungi</taxon>
        <taxon>Dikarya</taxon>
        <taxon>Basidiomycota</taxon>
        <taxon>Agaricomycotina</taxon>
        <taxon>Agaricomycetes</taxon>
        <taxon>Agaricomycetidae</taxon>
        <taxon>Agaricales</taxon>
        <taxon>Marasmiineae</taxon>
        <taxon>Marasmiaceae</taxon>
        <taxon>Marasmius</taxon>
    </lineage>
</organism>
<feature type="transmembrane region" description="Helical" evidence="1">
    <location>
        <begin position="78"/>
        <end position="106"/>
    </location>
</feature>
<keyword evidence="1" id="KW-1133">Transmembrane helix</keyword>
<feature type="transmembrane region" description="Helical" evidence="1">
    <location>
        <begin position="118"/>
        <end position="135"/>
    </location>
</feature>
<sequence length="177" mass="19072">MGFIACGVGTTHRHVVAPPGTDLVTDSEAKKWIVADIILTVLTNTYCTTLIAWRIWVTHRASREYGGGIVSVRPGSTNLMAALAIFVESALLFSVGVLFYAFLYGAKSSLATLAEDQVAVMAGIAFSLINVRIGIGRVKSLSTQNTTTSVSRLQYNTPETVGTEDLAYPMRPRAHVH</sequence>
<keyword evidence="3" id="KW-1185">Reference proteome</keyword>
<feature type="transmembrane region" description="Helical" evidence="1">
    <location>
        <begin position="32"/>
        <end position="57"/>
    </location>
</feature>
<dbReference type="EMBL" id="JBAHYK010001405">
    <property type="protein sequence ID" value="KAL0568139.1"/>
    <property type="molecule type" value="Genomic_DNA"/>
</dbReference>
<protein>
    <submittedName>
        <fullName evidence="2">Uncharacterized protein</fullName>
    </submittedName>
</protein>
<keyword evidence="1" id="KW-0472">Membrane</keyword>
<keyword evidence="1" id="KW-0812">Transmembrane</keyword>
<comment type="caution">
    <text evidence="2">The sequence shown here is derived from an EMBL/GenBank/DDBJ whole genome shotgun (WGS) entry which is preliminary data.</text>
</comment>